<comment type="caution">
    <text evidence="4">The sequence shown here is derived from an EMBL/GenBank/DDBJ whole genome shotgun (WGS) entry which is preliminary data.</text>
</comment>
<evidence type="ECO:0000259" key="3">
    <source>
        <dbReference type="PROSITE" id="PS51352"/>
    </source>
</evidence>
<dbReference type="PATRIC" id="fig|631454.5.peg.1058"/>
<evidence type="ECO:0000256" key="1">
    <source>
        <dbReference type="ARBA" id="ARBA00003565"/>
    </source>
</evidence>
<dbReference type="Pfam" id="PF13462">
    <property type="entry name" value="Thioredoxin_4"/>
    <property type="match status" value="1"/>
</dbReference>
<evidence type="ECO:0000313" key="4">
    <source>
        <dbReference type="EMBL" id="ESR26214.1"/>
    </source>
</evidence>
<dbReference type="EMBL" id="AWXZ01000016">
    <property type="protein sequence ID" value="ESR26214.1"/>
    <property type="molecule type" value="Genomic_DNA"/>
</dbReference>
<keyword evidence="5" id="KW-1185">Reference proteome</keyword>
<dbReference type="SUPFAM" id="SSF52833">
    <property type="entry name" value="Thioredoxin-like"/>
    <property type="match status" value="1"/>
</dbReference>
<dbReference type="InterPro" id="IPR013766">
    <property type="entry name" value="Thioredoxin_domain"/>
</dbReference>
<dbReference type="OrthoDB" id="8478320at2"/>
<comment type="similarity">
    <text evidence="2">Belongs to the thioredoxin family. DsbA subfamily.</text>
</comment>
<dbReference type="InterPro" id="IPR012336">
    <property type="entry name" value="Thioredoxin-like_fold"/>
</dbReference>
<feature type="domain" description="Thioredoxin" evidence="3">
    <location>
        <begin position="33"/>
        <end position="223"/>
    </location>
</feature>
<dbReference type="AlphaFoldDB" id="V4RLL7"/>
<reference evidence="4 5" key="1">
    <citation type="journal article" date="2014" name="Genome Announc.">
        <title>Draft Genome Sequence of Lutibaculum baratangense Strain AMV1T, Isolated from a Mud Volcano in Andamans, India.</title>
        <authorList>
            <person name="Singh A."/>
            <person name="Sreenivas A."/>
            <person name="Sathyanarayana Reddy G."/>
            <person name="Pinnaka A.K."/>
            <person name="Shivaji S."/>
        </authorList>
    </citation>
    <scope>NUCLEOTIDE SEQUENCE [LARGE SCALE GENOMIC DNA]</scope>
    <source>
        <strain evidence="4 5">AMV1</strain>
    </source>
</reference>
<dbReference type="STRING" id="631454.N177_1073"/>
<name>V4RLL7_9HYPH</name>
<dbReference type="InterPro" id="IPR036249">
    <property type="entry name" value="Thioredoxin-like_sf"/>
</dbReference>
<protein>
    <submittedName>
        <fullName evidence="4">Periplasmic thiol:disulfide interchange protein DsbA</fullName>
    </submittedName>
</protein>
<dbReference type="InterPro" id="IPR006311">
    <property type="entry name" value="TAT_signal"/>
</dbReference>
<comment type="function">
    <text evidence="1">May be required for disulfide bond formation in some proteins.</text>
</comment>
<organism evidence="4 5">
    <name type="scientific">Lutibaculum baratangense AMV1</name>
    <dbReference type="NCBI Taxonomy" id="631454"/>
    <lineage>
        <taxon>Bacteria</taxon>
        <taxon>Pseudomonadati</taxon>
        <taxon>Pseudomonadota</taxon>
        <taxon>Alphaproteobacteria</taxon>
        <taxon>Hyphomicrobiales</taxon>
        <taxon>Tepidamorphaceae</taxon>
        <taxon>Lutibaculum</taxon>
    </lineage>
</organism>
<dbReference type="PROSITE" id="PS51318">
    <property type="entry name" value="TAT"/>
    <property type="match status" value="1"/>
</dbReference>
<dbReference type="PANTHER" id="PTHR13887:SF56">
    <property type="entry name" value="THIOREDOXIN-LIKE REDUCTASE RV2466C"/>
    <property type="match status" value="1"/>
</dbReference>
<gene>
    <name evidence="4" type="ORF">N177_1073</name>
</gene>
<evidence type="ECO:0000313" key="5">
    <source>
        <dbReference type="Proteomes" id="UP000017819"/>
    </source>
</evidence>
<dbReference type="Proteomes" id="UP000017819">
    <property type="component" value="Unassembled WGS sequence"/>
</dbReference>
<evidence type="ECO:0000256" key="2">
    <source>
        <dbReference type="ARBA" id="ARBA00005791"/>
    </source>
</evidence>
<dbReference type="Gene3D" id="3.40.30.10">
    <property type="entry name" value="Glutaredoxin"/>
    <property type="match status" value="1"/>
</dbReference>
<sequence length="224" mass="24775">MSLTRREMISKLAAGTALGLGTLGLGLGWLAGPAGAQEARTVSMDDVMAAGVEDEHTLGDPNAPVTIVEYASMTCSHCAQFDKETFPKLKEQYIDTGQVYFIFREFPLDPVATAAFMLARCIEDKDKYFPFVDALFQTQQAWAFGGDPESGLFRMAQQVGFTREKFEACLTNQEILDTINVVKSRGIEEFDVRSTPTFIINGEVVAGALPFEQFEERLRKHLPS</sequence>
<dbReference type="PROSITE" id="PS51352">
    <property type="entry name" value="THIOREDOXIN_2"/>
    <property type="match status" value="1"/>
</dbReference>
<accession>V4RLL7</accession>
<dbReference type="eggNOG" id="COG1651">
    <property type="taxonomic scope" value="Bacteria"/>
</dbReference>
<dbReference type="RefSeq" id="WP_023431218.1">
    <property type="nucleotide sequence ID" value="NZ_AWXZ01000016.1"/>
</dbReference>
<dbReference type="PANTHER" id="PTHR13887">
    <property type="entry name" value="GLUTATHIONE S-TRANSFERASE KAPPA"/>
    <property type="match status" value="1"/>
</dbReference>
<proteinExistence type="inferred from homology"/>